<feature type="domain" description="FIIND" evidence="4">
    <location>
        <begin position="620"/>
        <end position="896"/>
    </location>
</feature>
<evidence type="ECO:0008006" key="7">
    <source>
        <dbReference type="Google" id="ProtNLM"/>
    </source>
</evidence>
<dbReference type="Pfam" id="PF23679">
    <property type="entry name" value="UPA-FIIND"/>
    <property type="match status" value="1"/>
</dbReference>
<feature type="domain" description="CARD" evidence="3">
    <location>
        <begin position="903"/>
        <end position="986"/>
    </location>
</feature>
<reference evidence="5" key="2">
    <citation type="submission" date="2025-08" db="UniProtKB">
        <authorList>
            <consortium name="Ensembl"/>
        </authorList>
    </citation>
    <scope>IDENTIFICATION</scope>
</reference>
<proteinExistence type="predicted"/>
<evidence type="ECO:0000313" key="6">
    <source>
        <dbReference type="Proteomes" id="UP000265140"/>
    </source>
</evidence>
<reference evidence="5" key="3">
    <citation type="submission" date="2025-09" db="UniProtKB">
        <authorList>
            <consortium name="Ensembl"/>
        </authorList>
    </citation>
    <scope>IDENTIFICATION</scope>
</reference>
<dbReference type="PANTHER" id="PTHR16155:SF18">
    <property type="entry name" value="STERILE ALPHA MOTIF DOMAIN-CONTAINING PROTEIN 9-LIKE"/>
    <property type="match status" value="1"/>
</dbReference>
<dbReference type="InterPro" id="IPR025307">
    <property type="entry name" value="FIIND_dom"/>
</dbReference>
<dbReference type="PROSITE" id="PS51830">
    <property type="entry name" value="FIIND"/>
    <property type="match status" value="1"/>
</dbReference>
<organism evidence="5 6">
    <name type="scientific">Esox lucius</name>
    <name type="common">Northern pike</name>
    <dbReference type="NCBI Taxonomy" id="8010"/>
    <lineage>
        <taxon>Eukaryota</taxon>
        <taxon>Metazoa</taxon>
        <taxon>Chordata</taxon>
        <taxon>Craniata</taxon>
        <taxon>Vertebrata</taxon>
        <taxon>Euteleostomi</taxon>
        <taxon>Actinopterygii</taxon>
        <taxon>Neopterygii</taxon>
        <taxon>Teleostei</taxon>
        <taxon>Protacanthopterygii</taxon>
        <taxon>Esociformes</taxon>
        <taxon>Esocidae</taxon>
        <taxon>Esox</taxon>
    </lineage>
</organism>
<dbReference type="Proteomes" id="UP000265140">
    <property type="component" value="Chromosome 7"/>
</dbReference>
<dbReference type="GO" id="GO:0005829">
    <property type="term" value="C:cytosol"/>
    <property type="evidence" value="ECO:0007669"/>
    <property type="project" value="UniProtKB-SubCell"/>
</dbReference>
<reference evidence="5 6" key="1">
    <citation type="submission" date="2020-02" db="EMBL/GenBank/DDBJ databases">
        <title>Esox lucius (northern pike) genome, fEsoLuc1, primary haplotype.</title>
        <authorList>
            <person name="Myers G."/>
            <person name="Karagic N."/>
            <person name="Meyer A."/>
            <person name="Pippel M."/>
            <person name="Reichard M."/>
            <person name="Winkler S."/>
            <person name="Tracey A."/>
            <person name="Sims Y."/>
            <person name="Howe K."/>
            <person name="Rhie A."/>
            <person name="Formenti G."/>
            <person name="Durbin R."/>
            <person name="Fedrigo O."/>
            <person name="Jarvis E.D."/>
        </authorList>
    </citation>
    <scope>NUCLEOTIDE SEQUENCE [LARGE SCALE GENOMIC DNA]</scope>
</reference>
<dbReference type="PROSITE" id="PS50209">
    <property type="entry name" value="CARD"/>
    <property type="match status" value="1"/>
</dbReference>
<dbReference type="Gene3D" id="1.10.533.10">
    <property type="entry name" value="Death Domain, Fas"/>
    <property type="match status" value="1"/>
</dbReference>
<comment type="subcellular location">
    <subcellularLocation>
        <location evidence="1">Cytoplasm</location>
        <location evidence="1">Cytosol</location>
    </subcellularLocation>
</comment>
<dbReference type="InterPro" id="IPR011029">
    <property type="entry name" value="DEATH-like_dom_sf"/>
</dbReference>
<dbReference type="GeneTree" id="ENSGT00390000013973"/>
<dbReference type="Ensembl" id="ENSELUT00000107404.1">
    <property type="protein sequence ID" value="ENSELUP00000091253.1"/>
    <property type="gene ID" value="ENSELUG00000040640.1"/>
</dbReference>
<evidence type="ECO:0000259" key="4">
    <source>
        <dbReference type="PROSITE" id="PS51830"/>
    </source>
</evidence>
<name>A0AAY5KQ20_ESOLU</name>
<dbReference type="AlphaFoldDB" id="A0AAY5KQ20"/>
<evidence type="ECO:0000259" key="3">
    <source>
        <dbReference type="PROSITE" id="PS50209"/>
    </source>
</evidence>
<keyword evidence="6" id="KW-1185">Reference proteome</keyword>
<keyword evidence="2" id="KW-0963">Cytoplasm</keyword>
<dbReference type="SUPFAM" id="SSF47986">
    <property type="entry name" value="DEATH domain"/>
    <property type="match status" value="1"/>
</dbReference>
<dbReference type="PANTHER" id="PTHR16155">
    <property type="entry name" value="DED DOMAIN-CONTAINING PROTEIN"/>
    <property type="match status" value="1"/>
</dbReference>
<protein>
    <recommendedName>
        <fullName evidence="7">FIIND domain-containing protein</fullName>
    </recommendedName>
</protein>
<evidence type="ECO:0000256" key="2">
    <source>
        <dbReference type="ARBA" id="ARBA00022490"/>
    </source>
</evidence>
<dbReference type="GO" id="GO:0042981">
    <property type="term" value="P:regulation of apoptotic process"/>
    <property type="evidence" value="ECO:0007669"/>
    <property type="project" value="InterPro"/>
</dbReference>
<dbReference type="InterPro" id="IPR001315">
    <property type="entry name" value="CARD"/>
</dbReference>
<dbReference type="Pfam" id="PF13553">
    <property type="entry name" value="FIIND"/>
    <property type="match status" value="1"/>
</dbReference>
<evidence type="ECO:0000313" key="5">
    <source>
        <dbReference type="Ensembl" id="ENSELUP00000091253.1"/>
    </source>
</evidence>
<evidence type="ECO:0000256" key="1">
    <source>
        <dbReference type="ARBA" id="ARBA00004514"/>
    </source>
</evidence>
<sequence>MEPFSDLIVTFSRHGSDDKRVCVAHPVLARHCVQLLTAAGVSRSSATLEFLQYLCRQEIQSSLLLFFKEMLTKREMTPKGKEMFSRLTIDIEKHEGICKCANVLKTASETFKHDPFYPQALARLYYIKLSDYTRAEIWAEKAKERVPTNSFIADTLGQVHKNHLYKQLSGKSGRPTTARDILFWAEKAIKAFKQEEELAEVESMTHTEDNPTKMSNTFNNRGIFGYLQVANIVYYSLTKLNPKCRKILTHEMSTEHLSSLFHDKKLMEYKTFITSLRLEVENKFYRFFESYFTYSEPRNQKDQTSYFQRDIVDCFFNYTRTPSQKGDLLLRILKDKMASTFPGISSLDKNTSESDLNLITGLWKVIHKERPDDINTACYILANIIQNCRPVVYHEPMTLPQLKALLLKVMEEENTKLWTPEFYLLVLLLFWPGETKEEDIPNSIDLNKYVECMKQAFENKYKKYLQSRELVPLFYLGKGSGLRRLVHRSNMDVICEQLQNSNSRRLKKTYGSAKIKENWFRDHLLRVNGVVEDHKAFACMADKKIEIYPQKQASVWKDGKILFYLGFNISGPMAFDIKYVQDKHTSGSMGFHTKESCNGAIENYIVGSPKACTTCDKMNKSTHWLSIEPSVSNTEGVTIYRHITPKGRHECQLSGLRWMCKSDVILKYQFRNWEPYTGFLGGMQYTQCGPLLDITVELGELEEVHLPHFACLGADLSLQEGMRILHVEDSGMSVEKVHEVTRFHAKLFHPTFSPKGVLLRSGFPLKVHCDLMVYLSKNQHLSLRTYLIPSDPSLVEAVEKQERQFGFKRHLVPRPERSLKIKSWFRLKTTCLASIDPEKIQLRYNNTTPSFFRVFVENPNIDFGMELICGNNTVWKAAIREAEIKDTVFSKAPAPPVVLPGGFVEKHRPDLIQRVSNALSIADDLLSQGIIIQEAYSKVKAANTSENQMRELLDAVILKGLKVEIAFLNALYKYNASLVEDMINGSSS</sequence>
<accession>A0AAY5KQ20</accession>
<dbReference type="Pfam" id="PF00619">
    <property type="entry name" value="CARD"/>
    <property type="match status" value="1"/>
</dbReference>